<reference evidence="1 2" key="1">
    <citation type="submission" date="2013-04" db="EMBL/GenBank/DDBJ databases">
        <title>Complete Genome Sequence of Cronobacter sakazakii Bacteriophage CR8.</title>
        <authorList>
            <person name="Kim Y."/>
            <person name="Shin H."/>
            <person name="Ryu S."/>
        </authorList>
    </citation>
    <scope>NUCLEOTIDE SEQUENCE [LARGE SCALE GENOMIC DNA]</scope>
</reference>
<keyword evidence="2" id="KW-1185">Reference proteome</keyword>
<dbReference type="RefSeq" id="YP_009042400.1">
    <property type="nucleotide sequence ID" value="NC_024354.1"/>
</dbReference>
<gene>
    <name evidence="1" type="ORF">CR8_163</name>
</gene>
<dbReference type="GeneID" id="19686914"/>
<name>A0A060AMI0_9CAUD</name>
<evidence type="ECO:0000313" key="1">
    <source>
        <dbReference type="EMBL" id="AIA64693.1"/>
    </source>
</evidence>
<accession>A0A060AMI0</accession>
<sequence length="119" mass="13887">MENIEDRSPYAGYNPIIPNSDEEAALEQRVFDMLYNGRNNLYSRCQREHVAIIQDLWREFVFRESWYSKEDKPKDWYIGYVDALKHFEGECPPGGYKGANGDPKTDYDFGWNAGFKASS</sequence>
<proteinExistence type="predicted"/>
<dbReference type="KEGG" id="vg:19686914"/>
<protein>
    <submittedName>
        <fullName evidence="1">Uncharacterized protein</fullName>
    </submittedName>
</protein>
<dbReference type="EMBL" id="KC954774">
    <property type="protein sequence ID" value="AIA64693.1"/>
    <property type="molecule type" value="Genomic_DNA"/>
</dbReference>
<dbReference type="Proteomes" id="UP000026984">
    <property type="component" value="Segment"/>
</dbReference>
<evidence type="ECO:0000313" key="2">
    <source>
        <dbReference type="Proteomes" id="UP000026984"/>
    </source>
</evidence>
<organism evidence="1 2">
    <name type="scientific">Cronobacter phage CR8</name>
    <dbReference type="NCBI Taxonomy" id="1327934"/>
    <lineage>
        <taxon>Viruses</taxon>
        <taxon>Duplodnaviria</taxon>
        <taxon>Heunggongvirae</taxon>
        <taxon>Uroviricota</taxon>
        <taxon>Caudoviricetes</taxon>
        <taxon>Vequintavirinae</taxon>
        <taxon>Certrevirus</taxon>
        <taxon>Certrevirus CR8</taxon>
    </lineage>
</organism>